<dbReference type="EMBL" id="FMBG01000015">
    <property type="protein sequence ID" value="SCC44574.1"/>
    <property type="molecule type" value="Genomic_DNA"/>
</dbReference>
<accession>A0AB37YTJ7</accession>
<evidence type="ECO:0008006" key="3">
    <source>
        <dbReference type="Google" id="ProtNLM"/>
    </source>
</evidence>
<organism evidence="1 2">
    <name type="scientific">Bacillus wiedmannii</name>
    <dbReference type="NCBI Taxonomy" id="1890302"/>
    <lineage>
        <taxon>Bacteria</taxon>
        <taxon>Bacillati</taxon>
        <taxon>Bacillota</taxon>
        <taxon>Bacilli</taxon>
        <taxon>Bacillales</taxon>
        <taxon>Bacillaceae</taxon>
        <taxon>Bacillus</taxon>
        <taxon>Bacillus cereus group</taxon>
    </lineage>
</organism>
<gene>
    <name evidence="1" type="ORF">BC10311_03357</name>
</gene>
<reference evidence="1 2" key="1">
    <citation type="submission" date="2016-08" db="EMBL/GenBank/DDBJ databases">
        <authorList>
            <person name="Loux V."/>
            <person name="Rue O."/>
        </authorList>
    </citation>
    <scope>NUCLEOTIDE SEQUENCE [LARGE SCALE GENOMIC DNA]</scope>
    <source>
        <strain evidence="1 2">WSBC_10311</strain>
    </source>
</reference>
<sequence length="29" mass="3708">MHYNIQKGQFRFQFVMIQAIACWMFRKRK</sequence>
<evidence type="ECO:0000313" key="2">
    <source>
        <dbReference type="Proteomes" id="UP000195728"/>
    </source>
</evidence>
<comment type="caution">
    <text evidence="1">The sequence shown here is derived from an EMBL/GenBank/DDBJ whole genome shotgun (WGS) entry which is preliminary data.</text>
</comment>
<dbReference type="Proteomes" id="UP000195728">
    <property type="component" value="Unassembled WGS sequence"/>
</dbReference>
<dbReference type="AlphaFoldDB" id="A0AB37YTJ7"/>
<evidence type="ECO:0000313" key="1">
    <source>
        <dbReference type="EMBL" id="SCC44574.1"/>
    </source>
</evidence>
<name>A0AB37YTJ7_9BACI</name>
<protein>
    <recommendedName>
        <fullName evidence="3">IS6 family transposase</fullName>
    </recommendedName>
</protein>
<proteinExistence type="predicted"/>